<reference evidence="2" key="2">
    <citation type="submission" date="2020-05" db="UniProtKB">
        <authorList>
            <consortium name="EnsemblMetazoa"/>
        </authorList>
    </citation>
    <scope>IDENTIFICATION</scope>
    <source>
        <strain evidence="2">IAEA</strain>
    </source>
</reference>
<evidence type="ECO:0000313" key="3">
    <source>
        <dbReference type="Proteomes" id="UP000092445"/>
    </source>
</evidence>
<name>A0A1A9ZBN4_GLOPL</name>
<protein>
    <submittedName>
        <fullName evidence="2">Uncharacterized protein</fullName>
    </submittedName>
</protein>
<dbReference type="EnsemblMetazoa" id="GPAI009764-RA">
    <property type="protein sequence ID" value="GPAI009764-PA"/>
    <property type="gene ID" value="GPAI009764"/>
</dbReference>
<feature type="compositionally biased region" description="Acidic residues" evidence="1">
    <location>
        <begin position="402"/>
        <end position="435"/>
    </location>
</feature>
<feature type="region of interest" description="Disordered" evidence="1">
    <location>
        <begin position="394"/>
        <end position="460"/>
    </location>
</feature>
<accession>A0A1A9ZBN4</accession>
<feature type="compositionally biased region" description="Low complexity" evidence="1">
    <location>
        <begin position="360"/>
        <end position="370"/>
    </location>
</feature>
<evidence type="ECO:0000256" key="1">
    <source>
        <dbReference type="SAM" id="MobiDB-lite"/>
    </source>
</evidence>
<organism evidence="2 3">
    <name type="scientific">Glossina pallidipes</name>
    <name type="common">Tsetse fly</name>
    <dbReference type="NCBI Taxonomy" id="7398"/>
    <lineage>
        <taxon>Eukaryota</taxon>
        <taxon>Metazoa</taxon>
        <taxon>Ecdysozoa</taxon>
        <taxon>Arthropoda</taxon>
        <taxon>Hexapoda</taxon>
        <taxon>Insecta</taxon>
        <taxon>Pterygota</taxon>
        <taxon>Neoptera</taxon>
        <taxon>Endopterygota</taxon>
        <taxon>Diptera</taxon>
        <taxon>Brachycera</taxon>
        <taxon>Muscomorpha</taxon>
        <taxon>Hippoboscoidea</taxon>
        <taxon>Glossinidae</taxon>
        <taxon>Glossina</taxon>
    </lineage>
</organism>
<dbReference type="Proteomes" id="UP000092445">
    <property type="component" value="Unassembled WGS sequence"/>
</dbReference>
<keyword evidence="3" id="KW-1185">Reference proteome</keyword>
<feature type="region of interest" description="Disordered" evidence="1">
    <location>
        <begin position="353"/>
        <end position="372"/>
    </location>
</feature>
<sequence length="605" mass="69468">MPSKLLNHLRVVVQVNAPEEDEYNNNNSNNNVGGSVKTCCSERRYSGGEITSSTSPPIPTSGGHMQANVLVINETTLQLNVRETEAGPQTNISHKMSFDQVSFTSVDVVREELHQAVGELILERRNICIMRFAVKHEIEVAIFFDTLIMFVEKRLQQEKYKLQYCKLEGNDISTILPGKSAMPSEQGFSIRGTNLTGPMDSYVGGSKCLRNTKNQFRNTHELLLWLLNEYRSKLNEITGHEKLVFNFSITNGKHQTFQVKLYLFNIYLNMMSIEDREHWHKYMQHVSEGCQGGDCEFMHNGLTLSISPHIDAEASQNSLLLFEVPTDLKMAHETVDMLQLAYAVVRSRKNAQTNMRRKSSIGSSSNSTPSVENYKADNEEFWIKARHPNKRVRPSIAFTIPIEEDDDDGDYDDDDDDDDDDGDDDDDDDAVDEEMQLSQSVDFSATSSPKKVNDDSYSQSDFSSLSEWYRKIDGHFKDACKLQNEYYLSYFLKISFVCANILLTTAKYVEKLESVNEDVWNNISFKDQSQIMKYDNYQKAKAKFEQLTEDIENTLYKDTLNTYLKTKTYELNIQGKDLKVKYLENLRQKFNQSYEEAMTIFNNDS</sequence>
<evidence type="ECO:0000313" key="2">
    <source>
        <dbReference type="EnsemblMetazoa" id="GPAI009764-PA"/>
    </source>
</evidence>
<dbReference type="AlphaFoldDB" id="A0A1A9ZBN4"/>
<dbReference type="STRING" id="7398.A0A1A9ZBN4"/>
<reference evidence="3" key="1">
    <citation type="submission" date="2014-03" db="EMBL/GenBank/DDBJ databases">
        <authorList>
            <person name="Aksoy S."/>
            <person name="Warren W."/>
            <person name="Wilson R.K."/>
        </authorList>
    </citation>
    <scope>NUCLEOTIDE SEQUENCE [LARGE SCALE GENOMIC DNA]</scope>
    <source>
        <strain evidence="3">IAEA</strain>
    </source>
</reference>
<feature type="compositionally biased region" description="Polar residues" evidence="1">
    <location>
        <begin position="436"/>
        <end position="450"/>
    </location>
</feature>
<proteinExistence type="predicted"/>
<dbReference type="VEuPathDB" id="VectorBase:GPAI009764"/>